<comment type="caution">
    <text evidence="2">The sequence shown here is derived from an EMBL/GenBank/DDBJ whole genome shotgun (WGS) entry which is preliminary data.</text>
</comment>
<dbReference type="GeneID" id="82151060"/>
<evidence type="ECO:0000256" key="1">
    <source>
        <dbReference type="SAM" id="Phobius"/>
    </source>
</evidence>
<dbReference type="RefSeq" id="WP_135472761.1">
    <property type="nucleotide sequence ID" value="NZ_SJSA01000002.1"/>
</dbReference>
<name>A0A4Z0V6P7_9BACT</name>
<dbReference type="AlphaFoldDB" id="A0A4Z0V6P7"/>
<keyword evidence="1" id="KW-0812">Transmembrane</keyword>
<sequence length="245" mass="27827">MIDTIKIFIWIIAFSVTPIKLFAWKVVIDPYCLKAVTTNLASQKAIEDQHNRRLDSISAKQNKLEQYTVSMATITELYKVTMENISGFGTESKYYVEIGLCAFDIVKSVPELIKTVSKAKFTNKALCLNELGNLTAQTQQLVADFINIVNNGKVQNPLKGQATAETKSDGYNLLDRYDRLTVANRIYTDLLEIRYKVQAMMAMAQYATKEDLFFAIDPEGWANMKVMQNQVSMLILNWNGLRIIK</sequence>
<dbReference type="Proteomes" id="UP000297635">
    <property type="component" value="Unassembled WGS sequence"/>
</dbReference>
<protein>
    <submittedName>
        <fullName evidence="2">Uncharacterized protein</fullName>
    </submittedName>
</protein>
<gene>
    <name evidence="2" type="ORF">EZ315_14820</name>
</gene>
<keyword evidence="1" id="KW-1133">Transmembrane helix</keyword>
<feature type="transmembrane region" description="Helical" evidence="1">
    <location>
        <begin position="7"/>
        <end position="27"/>
    </location>
</feature>
<proteinExistence type="predicted"/>
<accession>A0A4Z0V6P7</accession>
<evidence type="ECO:0000313" key="3">
    <source>
        <dbReference type="Proteomes" id="UP000297635"/>
    </source>
</evidence>
<keyword evidence="3" id="KW-1185">Reference proteome</keyword>
<evidence type="ECO:0000313" key="2">
    <source>
        <dbReference type="EMBL" id="TGG37075.1"/>
    </source>
</evidence>
<keyword evidence="1" id="KW-0472">Membrane</keyword>
<dbReference type="EMBL" id="SJSA01000002">
    <property type="protein sequence ID" value="TGG37075.1"/>
    <property type="molecule type" value="Genomic_DNA"/>
</dbReference>
<reference evidence="2 3" key="1">
    <citation type="submission" date="2019-02" db="EMBL/GenBank/DDBJ databases">
        <title>Isolation and identification of novel species under the genus Muribaculum.</title>
        <authorList>
            <person name="Miyake S."/>
            <person name="Ding Y."/>
            <person name="Low A."/>
            <person name="Soh M."/>
            <person name="Seedorf H."/>
        </authorList>
    </citation>
    <scope>NUCLEOTIDE SEQUENCE [LARGE SCALE GENOMIC DNA]</scope>
    <source>
        <strain evidence="2 3">TLL-A3</strain>
    </source>
</reference>
<organism evidence="2 3">
    <name type="scientific">Duncaniella freteri</name>
    <dbReference type="NCBI Taxonomy" id="2530391"/>
    <lineage>
        <taxon>Bacteria</taxon>
        <taxon>Pseudomonadati</taxon>
        <taxon>Bacteroidota</taxon>
        <taxon>Bacteroidia</taxon>
        <taxon>Bacteroidales</taxon>
        <taxon>Muribaculaceae</taxon>
        <taxon>Duncaniella</taxon>
    </lineage>
</organism>